<name>A0A518GPF3_9PLAN</name>
<dbReference type="EC" id="1.1.1.18" evidence="3"/>
<dbReference type="SUPFAM" id="SSF55347">
    <property type="entry name" value="Glyceraldehyde-3-phosphate dehydrogenase-like, C-terminal domain"/>
    <property type="match status" value="1"/>
</dbReference>
<reference evidence="3 4" key="1">
    <citation type="submission" date="2019-02" db="EMBL/GenBank/DDBJ databases">
        <title>Deep-cultivation of Planctomycetes and their phenomic and genomic characterization uncovers novel biology.</title>
        <authorList>
            <person name="Wiegand S."/>
            <person name="Jogler M."/>
            <person name="Boedeker C."/>
            <person name="Pinto D."/>
            <person name="Vollmers J."/>
            <person name="Rivas-Marin E."/>
            <person name="Kohn T."/>
            <person name="Peeters S.H."/>
            <person name="Heuer A."/>
            <person name="Rast P."/>
            <person name="Oberbeckmann S."/>
            <person name="Bunk B."/>
            <person name="Jeske O."/>
            <person name="Meyerdierks A."/>
            <person name="Storesund J.E."/>
            <person name="Kallscheuer N."/>
            <person name="Luecker S."/>
            <person name="Lage O.M."/>
            <person name="Pohl T."/>
            <person name="Merkel B.J."/>
            <person name="Hornburger P."/>
            <person name="Mueller R.-W."/>
            <person name="Bruemmer F."/>
            <person name="Labrenz M."/>
            <person name="Spormann A.M."/>
            <person name="Op den Camp H."/>
            <person name="Overmann J."/>
            <person name="Amann R."/>
            <person name="Jetten M.S.M."/>
            <person name="Mascher T."/>
            <person name="Medema M.H."/>
            <person name="Devos D.P."/>
            <person name="Kaster A.-K."/>
            <person name="Ovreas L."/>
            <person name="Rohde M."/>
            <person name="Galperin M.Y."/>
            <person name="Jogler C."/>
        </authorList>
    </citation>
    <scope>NUCLEOTIDE SEQUENCE [LARGE SCALE GENOMIC DNA]</scope>
    <source>
        <strain evidence="3 4">Spb1</strain>
    </source>
</reference>
<feature type="domain" description="Gfo/Idh/MocA-like oxidoreductase bacterial type C-terminal" evidence="2">
    <location>
        <begin position="194"/>
        <end position="411"/>
    </location>
</feature>
<dbReference type="PANTHER" id="PTHR43818:SF5">
    <property type="entry name" value="OXIDOREDUCTASE FAMILY PROTEIN"/>
    <property type="match status" value="1"/>
</dbReference>
<organism evidence="3 4">
    <name type="scientific">Planctopirus ephydatiae</name>
    <dbReference type="NCBI Taxonomy" id="2528019"/>
    <lineage>
        <taxon>Bacteria</taxon>
        <taxon>Pseudomonadati</taxon>
        <taxon>Planctomycetota</taxon>
        <taxon>Planctomycetia</taxon>
        <taxon>Planctomycetales</taxon>
        <taxon>Planctomycetaceae</taxon>
        <taxon>Planctopirus</taxon>
    </lineage>
</organism>
<evidence type="ECO:0000259" key="2">
    <source>
        <dbReference type="Pfam" id="PF19051"/>
    </source>
</evidence>
<protein>
    <submittedName>
        <fullName evidence="3">Inositol 2-dehydrogenase/D-chiro-inositol 3-dehydrogenase</fullName>
        <ecNumber evidence="3">1.1.1.18</ecNumber>
    </submittedName>
</protein>
<dbReference type="SUPFAM" id="SSF51735">
    <property type="entry name" value="NAD(P)-binding Rossmann-fold domains"/>
    <property type="match status" value="1"/>
</dbReference>
<evidence type="ECO:0000313" key="4">
    <source>
        <dbReference type="Proteomes" id="UP000315349"/>
    </source>
</evidence>
<dbReference type="PANTHER" id="PTHR43818">
    <property type="entry name" value="BCDNA.GH03377"/>
    <property type="match status" value="1"/>
</dbReference>
<evidence type="ECO:0000313" key="3">
    <source>
        <dbReference type="EMBL" id="QDV30500.1"/>
    </source>
</evidence>
<dbReference type="Gene3D" id="3.40.50.720">
    <property type="entry name" value="NAD(P)-binding Rossmann-like Domain"/>
    <property type="match status" value="1"/>
</dbReference>
<dbReference type="AlphaFoldDB" id="A0A518GPF3"/>
<dbReference type="Proteomes" id="UP000315349">
    <property type="component" value="Chromosome"/>
</dbReference>
<dbReference type="GO" id="GO:0050112">
    <property type="term" value="F:inositol 2-dehydrogenase (NAD+) activity"/>
    <property type="evidence" value="ECO:0007669"/>
    <property type="project" value="UniProtKB-EC"/>
</dbReference>
<dbReference type="Pfam" id="PF01408">
    <property type="entry name" value="GFO_IDH_MocA"/>
    <property type="match status" value="1"/>
</dbReference>
<sequence length="415" mass="46583">MTSAVAVSAFPLPSIIPRSALASNDRPGANDRVRVGCISAGPRARLLMEQLPESAELVAVADCNIEQAFKFRNEKQATWDVYGSHYPLLDRKDIDAVIVAGQEYQRVLPCIHAVQAGKDVYAEKPLTLYIHEGRVLTEHVRKHKAVFQVGTQQRSMAMNRVACEFVRNGGLGKLHYVSAVNYSGVGPTPAVDSYEQQAIPSGFNWELHLNQSEWRPYGKGATQGRNYVGGEMTNWGAHGVDQIQWALGKDHTLPARFKPITSGQNGKVTAWYEDGTEIRFELDKGPMGGAIFVGEKGKLEINRNKFMSNPIDIRNELIKQVDEAAEEVKWSDQTALWQAKWHMQNWIDCIKSRERPVSDVEIGHRSIAVCHLTNITRWMDRELTFDPTSERFVDADDANAWNDRPRRAGYELPAV</sequence>
<dbReference type="InterPro" id="IPR043906">
    <property type="entry name" value="Gfo/Idh/MocA_OxRdtase_bact_C"/>
</dbReference>
<dbReference type="Gene3D" id="3.30.360.10">
    <property type="entry name" value="Dihydrodipicolinate Reductase, domain 2"/>
    <property type="match status" value="1"/>
</dbReference>
<dbReference type="GO" id="GO:0000166">
    <property type="term" value="F:nucleotide binding"/>
    <property type="evidence" value="ECO:0007669"/>
    <property type="project" value="InterPro"/>
</dbReference>
<dbReference type="InterPro" id="IPR000683">
    <property type="entry name" value="Gfo/Idh/MocA-like_OxRdtase_N"/>
</dbReference>
<feature type="domain" description="Gfo/Idh/MocA-like oxidoreductase N-terminal" evidence="1">
    <location>
        <begin position="48"/>
        <end position="150"/>
    </location>
</feature>
<accession>A0A518GPF3</accession>
<evidence type="ECO:0000259" key="1">
    <source>
        <dbReference type="Pfam" id="PF01408"/>
    </source>
</evidence>
<keyword evidence="3" id="KW-0560">Oxidoreductase</keyword>
<dbReference type="Pfam" id="PF19051">
    <property type="entry name" value="GFO_IDH_MocA_C2"/>
    <property type="match status" value="1"/>
</dbReference>
<dbReference type="EMBL" id="CP036299">
    <property type="protein sequence ID" value="QDV30500.1"/>
    <property type="molecule type" value="Genomic_DNA"/>
</dbReference>
<dbReference type="InterPro" id="IPR036291">
    <property type="entry name" value="NAD(P)-bd_dom_sf"/>
</dbReference>
<gene>
    <name evidence="3" type="primary">iolG_9</name>
    <name evidence="3" type="ORF">Spb1_24340</name>
</gene>
<dbReference type="InterPro" id="IPR050463">
    <property type="entry name" value="Gfo/Idh/MocA_oxidrdct_glycsds"/>
</dbReference>
<dbReference type="KEGG" id="peh:Spb1_24340"/>
<keyword evidence="4" id="KW-1185">Reference proteome</keyword>
<proteinExistence type="predicted"/>